<dbReference type="EMBL" id="JACEFI010000005">
    <property type="protein sequence ID" value="KAH0598306.1"/>
    <property type="molecule type" value="Genomic_DNA"/>
</dbReference>
<organism evidence="2 3">
    <name type="scientific">Metarhizium humberi</name>
    <dbReference type="NCBI Taxonomy" id="2596975"/>
    <lineage>
        <taxon>Eukaryota</taxon>
        <taxon>Fungi</taxon>
        <taxon>Dikarya</taxon>
        <taxon>Ascomycota</taxon>
        <taxon>Pezizomycotina</taxon>
        <taxon>Sordariomycetes</taxon>
        <taxon>Hypocreomycetidae</taxon>
        <taxon>Hypocreales</taxon>
        <taxon>Clavicipitaceae</taxon>
        <taxon>Metarhizium</taxon>
    </lineage>
</organism>
<evidence type="ECO:0000313" key="2">
    <source>
        <dbReference type="EMBL" id="KAH0598306.1"/>
    </source>
</evidence>
<gene>
    <name evidence="2" type="ORF">MHUMG1_03603</name>
</gene>
<evidence type="ECO:0000313" key="3">
    <source>
        <dbReference type="Proteomes" id="UP000764110"/>
    </source>
</evidence>
<sequence>MDAMFSSLRCYFLAPGPRRAAATPKTKDSLGVFAAAADGGEPQVDTWAKRHMVLDGYDGAVSLRRAGVSIEAAWRRGPPCPPPVPAPSPLRTSPVGMTSRIGTDTPLAEEAAWAPRRAAIPRAGLDIPSQ</sequence>
<proteinExistence type="predicted"/>
<feature type="compositionally biased region" description="Pro residues" evidence="1">
    <location>
        <begin position="78"/>
        <end position="88"/>
    </location>
</feature>
<accession>A0A9P8S839</accession>
<keyword evidence="3" id="KW-1185">Reference proteome</keyword>
<protein>
    <submittedName>
        <fullName evidence="2">Uncharacterized protein</fullName>
    </submittedName>
</protein>
<name>A0A9P8S839_9HYPO</name>
<dbReference type="AlphaFoldDB" id="A0A9P8S839"/>
<reference evidence="2 3" key="1">
    <citation type="submission" date="2020-07" db="EMBL/GenBank/DDBJ databases">
        <title>Metarhizium humberi genome.</title>
        <authorList>
            <person name="Lysoe E."/>
        </authorList>
    </citation>
    <scope>NUCLEOTIDE SEQUENCE [LARGE SCALE GENOMIC DNA]</scope>
    <source>
        <strain evidence="2 3">ESALQ1638</strain>
    </source>
</reference>
<dbReference type="Proteomes" id="UP000764110">
    <property type="component" value="Unassembled WGS sequence"/>
</dbReference>
<feature type="region of interest" description="Disordered" evidence="1">
    <location>
        <begin position="73"/>
        <end position="102"/>
    </location>
</feature>
<evidence type="ECO:0000256" key="1">
    <source>
        <dbReference type="SAM" id="MobiDB-lite"/>
    </source>
</evidence>
<comment type="caution">
    <text evidence="2">The sequence shown here is derived from an EMBL/GenBank/DDBJ whole genome shotgun (WGS) entry which is preliminary data.</text>
</comment>